<feature type="compositionally biased region" description="Basic residues" evidence="1">
    <location>
        <begin position="196"/>
        <end position="206"/>
    </location>
</feature>
<reference evidence="2 3" key="1">
    <citation type="submission" date="2019-02" db="EMBL/GenBank/DDBJ databases">
        <title>Deep-cultivation of Planctomycetes and their phenomic and genomic characterization uncovers novel biology.</title>
        <authorList>
            <person name="Wiegand S."/>
            <person name="Jogler M."/>
            <person name="Boedeker C."/>
            <person name="Pinto D."/>
            <person name="Vollmers J."/>
            <person name="Rivas-Marin E."/>
            <person name="Kohn T."/>
            <person name="Peeters S.H."/>
            <person name="Heuer A."/>
            <person name="Rast P."/>
            <person name="Oberbeckmann S."/>
            <person name="Bunk B."/>
            <person name="Jeske O."/>
            <person name="Meyerdierks A."/>
            <person name="Storesund J.E."/>
            <person name="Kallscheuer N."/>
            <person name="Luecker S."/>
            <person name="Lage O.M."/>
            <person name="Pohl T."/>
            <person name="Merkel B.J."/>
            <person name="Hornburger P."/>
            <person name="Mueller R.-W."/>
            <person name="Bruemmer F."/>
            <person name="Labrenz M."/>
            <person name="Spormann A.M."/>
            <person name="Op den Camp H."/>
            <person name="Overmann J."/>
            <person name="Amann R."/>
            <person name="Jetten M.S.M."/>
            <person name="Mascher T."/>
            <person name="Medema M.H."/>
            <person name="Devos D.P."/>
            <person name="Kaster A.-K."/>
            <person name="Ovreas L."/>
            <person name="Rohde M."/>
            <person name="Galperin M.Y."/>
            <person name="Jogler C."/>
        </authorList>
    </citation>
    <scope>NUCLEOTIDE SEQUENCE [LARGE SCALE GENOMIC DNA]</scope>
    <source>
        <strain evidence="2 3">Pan44</strain>
    </source>
</reference>
<dbReference type="OrthoDB" id="213467at2"/>
<dbReference type="KEGG" id="ccos:Pan44_30890"/>
<dbReference type="InParanoid" id="A0A517SFZ2"/>
<dbReference type="RefSeq" id="WP_145030846.1">
    <property type="nucleotide sequence ID" value="NZ_CP036271.1"/>
</dbReference>
<evidence type="ECO:0000313" key="3">
    <source>
        <dbReference type="Proteomes" id="UP000315700"/>
    </source>
</evidence>
<keyword evidence="3" id="KW-1185">Reference proteome</keyword>
<dbReference type="EMBL" id="CP036271">
    <property type="protein sequence ID" value="QDT55048.1"/>
    <property type="molecule type" value="Genomic_DNA"/>
</dbReference>
<feature type="compositionally biased region" description="Basic and acidic residues" evidence="1">
    <location>
        <begin position="216"/>
        <end position="225"/>
    </location>
</feature>
<organism evidence="2 3">
    <name type="scientific">Caulifigura coniformis</name>
    <dbReference type="NCBI Taxonomy" id="2527983"/>
    <lineage>
        <taxon>Bacteria</taxon>
        <taxon>Pseudomonadati</taxon>
        <taxon>Planctomycetota</taxon>
        <taxon>Planctomycetia</taxon>
        <taxon>Planctomycetales</taxon>
        <taxon>Planctomycetaceae</taxon>
        <taxon>Caulifigura</taxon>
    </lineage>
</organism>
<feature type="region of interest" description="Disordered" evidence="1">
    <location>
        <begin position="182"/>
        <end position="234"/>
    </location>
</feature>
<gene>
    <name evidence="2" type="ORF">Pan44_30890</name>
</gene>
<proteinExistence type="predicted"/>
<protein>
    <submittedName>
        <fullName evidence="2">Uncharacterized protein</fullName>
    </submittedName>
</protein>
<evidence type="ECO:0000256" key="1">
    <source>
        <dbReference type="SAM" id="MobiDB-lite"/>
    </source>
</evidence>
<name>A0A517SFZ2_9PLAN</name>
<sequence>MTSLQNSGARMLLGAALVLGSGPSGLAQSEKKTEVPTSKPAVQAADLEVVNEDAALEFAKRHHPELAKLLGPMKAASPRDYQKAIRELDRVSDRLIRMETRSPDRYAIEIELWKTESRLRLVAAKTAMLDDDERREQIEKLVNERNQLRVRLYEFERDEARQRIVQLDRQIESLKSQESQAVRKEVDRLVNSARSSAKRVKTRLKNKAGEGAAPLEKPKAADPKRAPGSPGASQ</sequence>
<dbReference type="Proteomes" id="UP000315700">
    <property type="component" value="Chromosome"/>
</dbReference>
<accession>A0A517SFZ2</accession>
<evidence type="ECO:0000313" key="2">
    <source>
        <dbReference type="EMBL" id="QDT55048.1"/>
    </source>
</evidence>
<dbReference type="AlphaFoldDB" id="A0A517SFZ2"/>